<comment type="caution">
    <text evidence="6">The sequence shown here is derived from an EMBL/GenBank/DDBJ whole genome shotgun (WGS) entry which is preliminary data.</text>
</comment>
<evidence type="ECO:0000256" key="4">
    <source>
        <dbReference type="ARBA" id="ARBA00023004"/>
    </source>
</evidence>
<evidence type="ECO:0000256" key="1">
    <source>
        <dbReference type="ARBA" id="ARBA00022448"/>
    </source>
</evidence>
<gene>
    <name evidence="6" type="ORF">ACFO4O_17535</name>
</gene>
<evidence type="ECO:0000256" key="5">
    <source>
        <dbReference type="SAM" id="SignalP"/>
    </source>
</evidence>
<evidence type="ECO:0000256" key="3">
    <source>
        <dbReference type="ARBA" id="ARBA00022723"/>
    </source>
</evidence>
<dbReference type="CDD" id="cd00454">
    <property type="entry name" value="TrHb1_N"/>
    <property type="match status" value="1"/>
</dbReference>
<name>A0ABV9LZD7_9ALTE</name>
<evidence type="ECO:0000313" key="6">
    <source>
        <dbReference type="EMBL" id="MFC4701951.1"/>
    </source>
</evidence>
<organism evidence="6 7">
    <name type="scientific">Glaciecola siphonariae</name>
    <dbReference type="NCBI Taxonomy" id="521012"/>
    <lineage>
        <taxon>Bacteria</taxon>
        <taxon>Pseudomonadati</taxon>
        <taxon>Pseudomonadota</taxon>
        <taxon>Gammaproteobacteria</taxon>
        <taxon>Alteromonadales</taxon>
        <taxon>Alteromonadaceae</taxon>
        <taxon>Glaciecola</taxon>
    </lineage>
</organism>
<dbReference type="RefSeq" id="WP_382410909.1">
    <property type="nucleotide sequence ID" value="NZ_JBHSGU010000029.1"/>
</dbReference>
<evidence type="ECO:0000256" key="2">
    <source>
        <dbReference type="ARBA" id="ARBA00022617"/>
    </source>
</evidence>
<keyword evidence="2" id="KW-0349">Heme</keyword>
<dbReference type="PROSITE" id="PS51257">
    <property type="entry name" value="PROKAR_LIPOPROTEIN"/>
    <property type="match status" value="1"/>
</dbReference>
<protein>
    <submittedName>
        <fullName evidence="6">Group 1 truncated hemoglobin</fullName>
    </submittedName>
</protein>
<proteinExistence type="predicted"/>
<evidence type="ECO:0000313" key="7">
    <source>
        <dbReference type="Proteomes" id="UP001595897"/>
    </source>
</evidence>
<dbReference type="Pfam" id="PF01152">
    <property type="entry name" value="Bac_globin"/>
    <property type="match status" value="1"/>
</dbReference>
<dbReference type="Gene3D" id="1.10.490.10">
    <property type="entry name" value="Globins"/>
    <property type="match status" value="1"/>
</dbReference>
<accession>A0ABV9LZD7</accession>
<dbReference type="EMBL" id="JBHSGU010000029">
    <property type="protein sequence ID" value="MFC4701951.1"/>
    <property type="molecule type" value="Genomic_DNA"/>
</dbReference>
<feature type="signal peptide" evidence="5">
    <location>
        <begin position="1"/>
        <end position="24"/>
    </location>
</feature>
<keyword evidence="7" id="KW-1185">Reference proteome</keyword>
<keyword evidence="3" id="KW-0479">Metal-binding</keyword>
<dbReference type="Proteomes" id="UP001595897">
    <property type="component" value="Unassembled WGS sequence"/>
</dbReference>
<dbReference type="InterPro" id="IPR012292">
    <property type="entry name" value="Globin/Proto"/>
</dbReference>
<sequence>MALFRIAAMLLTALLLLSCKHTDAGSTLYEELGGRSGINQIVDNFITEIEYSPDIFPYFENSDVARFHEKLSEHICMLASGPCAYTGDTMEQVHAGMNISERDFNIGVDLLINAMNKANIPHTTQNKLLATMTPTRKEIIYK</sequence>
<reference evidence="7" key="1">
    <citation type="journal article" date="2019" name="Int. J. Syst. Evol. Microbiol.">
        <title>The Global Catalogue of Microorganisms (GCM) 10K type strain sequencing project: providing services to taxonomists for standard genome sequencing and annotation.</title>
        <authorList>
            <consortium name="The Broad Institute Genomics Platform"/>
            <consortium name="The Broad Institute Genome Sequencing Center for Infectious Disease"/>
            <person name="Wu L."/>
            <person name="Ma J."/>
        </authorList>
    </citation>
    <scope>NUCLEOTIDE SEQUENCE [LARGE SCALE GENOMIC DNA]</scope>
    <source>
        <strain evidence="7">KACC 12507</strain>
    </source>
</reference>
<dbReference type="InterPro" id="IPR001486">
    <property type="entry name" value="Hemoglobin_trunc"/>
</dbReference>
<feature type="chain" id="PRO_5046280716" evidence="5">
    <location>
        <begin position="25"/>
        <end position="142"/>
    </location>
</feature>
<keyword evidence="1" id="KW-0813">Transport</keyword>
<dbReference type="InterPro" id="IPR009050">
    <property type="entry name" value="Globin-like_sf"/>
</dbReference>
<dbReference type="SUPFAM" id="SSF46458">
    <property type="entry name" value="Globin-like"/>
    <property type="match status" value="1"/>
</dbReference>
<keyword evidence="5" id="KW-0732">Signal</keyword>
<keyword evidence="4" id="KW-0408">Iron</keyword>